<gene>
    <name evidence="1" type="ORF">N7463_003997</name>
</gene>
<sequence>MDDLVVALLILRRSLLEVTPVRTMQVERYARMAYSICVGEEASFGATYGMGLEVACGVCLEESQVEGWVV</sequence>
<protein>
    <submittedName>
        <fullName evidence="1">Tetratricopeptide-like helical</fullName>
    </submittedName>
</protein>
<accession>A0A9X0CAG9</accession>
<evidence type="ECO:0000313" key="2">
    <source>
        <dbReference type="Proteomes" id="UP001149954"/>
    </source>
</evidence>
<evidence type="ECO:0000313" key="1">
    <source>
        <dbReference type="EMBL" id="KAJ5514445.1"/>
    </source>
</evidence>
<comment type="caution">
    <text evidence="1">The sequence shown here is derived from an EMBL/GenBank/DDBJ whole genome shotgun (WGS) entry which is preliminary data.</text>
</comment>
<dbReference type="OrthoDB" id="438641at2759"/>
<dbReference type="AlphaFoldDB" id="A0A9X0CAG9"/>
<reference evidence="1" key="2">
    <citation type="journal article" date="2023" name="IMA Fungus">
        <title>Comparative genomic study of the Penicillium genus elucidates a diverse pangenome and 15 lateral gene transfer events.</title>
        <authorList>
            <person name="Petersen C."/>
            <person name="Sorensen T."/>
            <person name="Nielsen M.R."/>
            <person name="Sondergaard T.E."/>
            <person name="Sorensen J.L."/>
            <person name="Fitzpatrick D.A."/>
            <person name="Frisvad J.C."/>
            <person name="Nielsen K.L."/>
        </authorList>
    </citation>
    <scope>NUCLEOTIDE SEQUENCE</scope>
    <source>
        <strain evidence="1">IBT 29495</strain>
    </source>
</reference>
<organism evidence="1 2">
    <name type="scientific">Penicillium fimorum</name>
    <dbReference type="NCBI Taxonomy" id="1882269"/>
    <lineage>
        <taxon>Eukaryota</taxon>
        <taxon>Fungi</taxon>
        <taxon>Dikarya</taxon>
        <taxon>Ascomycota</taxon>
        <taxon>Pezizomycotina</taxon>
        <taxon>Eurotiomycetes</taxon>
        <taxon>Eurotiomycetidae</taxon>
        <taxon>Eurotiales</taxon>
        <taxon>Aspergillaceae</taxon>
        <taxon>Penicillium</taxon>
    </lineage>
</organism>
<dbReference type="EMBL" id="JAPWDS010000002">
    <property type="protein sequence ID" value="KAJ5514445.1"/>
    <property type="molecule type" value="Genomic_DNA"/>
</dbReference>
<dbReference type="Proteomes" id="UP001149954">
    <property type="component" value="Unassembled WGS sequence"/>
</dbReference>
<proteinExistence type="predicted"/>
<name>A0A9X0CAG9_9EURO</name>
<reference evidence="1" key="1">
    <citation type="submission" date="2022-12" db="EMBL/GenBank/DDBJ databases">
        <authorList>
            <person name="Petersen C."/>
        </authorList>
    </citation>
    <scope>NUCLEOTIDE SEQUENCE</scope>
    <source>
        <strain evidence="1">IBT 29495</strain>
    </source>
</reference>
<keyword evidence="2" id="KW-1185">Reference proteome</keyword>